<comment type="caution">
    <text evidence="3">The sequence shown here is derived from an EMBL/GenBank/DDBJ whole genome shotgun (WGS) entry which is preliminary data.</text>
</comment>
<organism evidence="3 4">
    <name type="scientific">Lyngbya confervoides BDU141951</name>
    <dbReference type="NCBI Taxonomy" id="1574623"/>
    <lineage>
        <taxon>Bacteria</taxon>
        <taxon>Bacillati</taxon>
        <taxon>Cyanobacteriota</taxon>
        <taxon>Cyanophyceae</taxon>
        <taxon>Oscillatoriophycideae</taxon>
        <taxon>Oscillatoriales</taxon>
        <taxon>Microcoleaceae</taxon>
        <taxon>Lyngbya</taxon>
    </lineage>
</organism>
<gene>
    <name evidence="3" type="primary">larC</name>
    <name evidence="3" type="ORF">QQ91_0020965</name>
</gene>
<dbReference type="RefSeq" id="WP_166278133.1">
    <property type="nucleotide sequence ID" value="NZ_JTHE03000121.1"/>
</dbReference>
<evidence type="ECO:0000313" key="4">
    <source>
        <dbReference type="Proteomes" id="UP000031561"/>
    </source>
</evidence>
<dbReference type="Gene3D" id="3.10.20.300">
    <property type="entry name" value="mk0293 like domain"/>
    <property type="match status" value="1"/>
</dbReference>
<accession>A0ABD4TAA4</accession>
<dbReference type="PANTHER" id="PTHR36566">
    <property type="entry name" value="NICKEL INSERTION PROTEIN-RELATED"/>
    <property type="match status" value="1"/>
</dbReference>
<evidence type="ECO:0000256" key="2">
    <source>
        <dbReference type="HAMAP-Rule" id="MF_01074"/>
    </source>
</evidence>
<dbReference type="Pfam" id="PF01969">
    <property type="entry name" value="Ni_insertion"/>
    <property type="match status" value="1"/>
</dbReference>
<dbReference type="GO" id="GO:0016151">
    <property type="term" value="F:nickel cation binding"/>
    <property type="evidence" value="ECO:0007669"/>
    <property type="project" value="UniProtKB-UniRule"/>
</dbReference>
<dbReference type="InterPro" id="IPR002822">
    <property type="entry name" value="Ni_insertion"/>
</dbReference>
<keyword evidence="4" id="KW-1185">Reference proteome</keyword>
<dbReference type="NCBIfam" id="TIGR00299">
    <property type="entry name" value="nickel pincer cofactor biosynthesis protein LarC"/>
    <property type="match status" value="1"/>
</dbReference>
<evidence type="ECO:0000313" key="3">
    <source>
        <dbReference type="EMBL" id="MCM1985290.1"/>
    </source>
</evidence>
<dbReference type="EMBL" id="JTHE03000121">
    <property type="protein sequence ID" value="MCM1985290.1"/>
    <property type="molecule type" value="Genomic_DNA"/>
</dbReference>
<proteinExistence type="inferred from homology"/>
<dbReference type="Proteomes" id="UP000031561">
    <property type="component" value="Unassembled WGS sequence"/>
</dbReference>
<protein>
    <recommendedName>
        <fullName evidence="2">Putative nickel insertion protein</fullName>
    </recommendedName>
</protein>
<dbReference type="Gene3D" id="3.30.70.1380">
    <property type="entry name" value="Transcriptional regulatory protein pf0864 domain like"/>
    <property type="match status" value="1"/>
</dbReference>
<name>A0ABD4TAA4_9CYAN</name>
<keyword evidence="1 2" id="KW-0533">Nickel</keyword>
<reference evidence="3 4" key="1">
    <citation type="journal article" date="2015" name="Genome Announc.">
        <title>Draft Genome Sequence of Filamentous Marine Cyanobacterium Lyngbya confervoides Strain BDU141951.</title>
        <authorList>
            <person name="Chandrababunaidu M.M."/>
            <person name="Sen D."/>
            <person name="Tripathy S."/>
        </authorList>
    </citation>
    <scope>NUCLEOTIDE SEQUENCE [LARGE SCALE GENOMIC DNA]</scope>
    <source>
        <strain evidence="3 4">BDU141951</strain>
    </source>
</reference>
<dbReference type="HAMAP" id="MF_01074">
    <property type="entry name" value="LarC"/>
    <property type="match status" value="1"/>
</dbReference>
<dbReference type="AlphaFoldDB" id="A0ABD4TAA4"/>
<evidence type="ECO:0000256" key="1">
    <source>
        <dbReference type="ARBA" id="ARBA00022596"/>
    </source>
</evidence>
<keyword evidence="2" id="KW-0456">Lyase</keyword>
<sequence length="396" mass="43107">MPKLVYFDCPTGIAGDMCLGALVDVGVPVDFLQAQLAQLSLSSEYQLTVKRVQRGGQQATQVQVKTSGPHPHRHLGEIQQILTSAQLPPQVTTWSLKVFQNLAIAEGSVHGVPPEAVHFHEVGAVDAMIDVVGTCLGLHWLKVDQIYCSALPTGGGTVRAAHGTLPVPVPAVLELWAQRSVPIYHSGIEGELVTPTGAAIAVTLAQTFGPPPAMQIQEIGLGAGQRHLPCPNALRLWLGESPADDVDALEEVIVLETQVDDLNPQGMGLVFDRLLALGALDVWTQAVGMKKQRPGLLISVLCLPSQVEACETILFAETTTLGIRRSHQSRRILKREMQSTETPYGTVAVKVAYLHGRVCNIQPEYEDCLRIAQEQQLSWQQIYQVTLSHWYQGQDR</sequence>
<dbReference type="PANTHER" id="PTHR36566:SF1">
    <property type="entry name" value="PYRIDINIUM-3,5-BISTHIOCARBOXYLIC ACID MONONUCLEOTIDE NICKEL INSERTION PROTEIN"/>
    <property type="match status" value="1"/>
</dbReference>
<dbReference type="GO" id="GO:0016829">
    <property type="term" value="F:lyase activity"/>
    <property type="evidence" value="ECO:0007669"/>
    <property type="project" value="UniProtKB-UniRule"/>
</dbReference>
<comment type="similarity">
    <text evidence="2">Belongs to the LarC family.</text>
</comment>